<dbReference type="CDD" id="cd12912">
    <property type="entry name" value="PDC2_MCP_like"/>
    <property type="match status" value="1"/>
</dbReference>
<evidence type="ECO:0000256" key="4">
    <source>
        <dbReference type="ARBA" id="ARBA00022989"/>
    </source>
</evidence>
<keyword evidence="4 7" id="KW-1133">Transmembrane helix</keyword>
<keyword evidence="5 7" id="KW-0472">Membrane</keyword>
<keyword evidence="9" id="KW-0808">Transferase</keyword>
<organism evidence="9 10">
    <name type="scientific">Chungangia koreensis</name>
    <dbReference type="NCBI Taxonomy" id="752657"/>
    <lineage>
        <taxon>Bacteria</taxon>
        <taxon>Bacillati</taxon>
        <taxon>Bacillota</taxon>
        <taxon>Bacilli</taxon>
        <taxon>Lactobacillales</taxon>
        <taxon>Chungangia</taxon>
    </lineage>
</organism>
<keyword evidence="10" id="KW-1185">Reference proteome</keyword>
<dbReference type="InterPro" id="IPR033479">
    <property type="entry name" value="dCache_1"/>
</dbReference>
<reference evidence="10" key="1">
    <citation type="journal article" date="2019" name="Int. J. Syst. Evol. Microbiol.">
        <title>The Global Catalogue of Microorganisms (GCM) 10K type strain sequencing project: providing services to taxonomists for standard genome sequencing and annotation.</title>
        <authorList>
            <consortium name="The Broad Institute Genomics Platform"/>
            <consortium name="The Broad Institute Genome Sequencing Center for Infectious Disease"/>
            <person name="Wu L."/>
            <person name="Ma J."/>
        </authorList>
    </citation>
    <scope>NUCLEOTIDE SEQUENCE [LARGE SCALE GENOMIC DNA]</scope>
    <source>
        <strain evidence="10">CCUG 59778</strain>
    </source>
</reference>
<keyword evidence="3 7" id="KW-0812">Transmembrane</keyword>
<dbReference type="RefSeq" id="WP_378153390.1">
    <property type="nucleotide sequence ID" value="NZ_JBHSEC010000006.1"/>
</dbReference>
<dbReference type="InterPro" id="IPR000160">
    <property type="entry name" value="GGDEF_dom"/>
</dbReference>
<evidence type="ECO:0000256" key="5">
    <source>
        <dbReference type="ARBA" id="ARBA00023136"/>
    </source>
</evidence>
<dbReference type="Gene3D" id="3.30.450.20">
    <property type="entry name" value="PAS domain"/>
    <property type="match status" value="2"/>
</dbReference>
<name>A0ABV8X6N4_9LACT</name>
<evidence type="ECO:0000256" key="1">
    <source>
        <dbReference type="ARBA" id="ARBA00004651"/>
    </source>
</evidence>
<feature type="coiled-coil region" evidence="6">
    <location>
        <begin position="58"/>
        <end position="92"/>
    </location>
</feature>
<dbReference type="Pfam" id="PF02743">
    <property type="entry name" value="dCache_1"/>
    <property type="match status" value="1"/>
</dbReference>
<dbReference type="Pfam" id="PF00990">
    <property type="entry name" value="GGDEF"/>
    <property type="match status" value="1"/>
</dbReference>
<dbReference type="EC" id="2.7.7.65" evidence="9"/>
<dbReference type="GO" id="GO:0052621">
    <property type="term" value="F:diguanylate cyclase activity"/>
    <property type="evidence" value="ECO:0007669"/>
    <property type="project" value="UniProtKB-EC"/>
</dbReference>
<dbReference type="CDD" id="cd18773">
    <property type="entry name" value="PDC1_HK_sensor"/>
    <property type="match status" value="1"/>
</dbReference>
<keyword evidence="9" id="KW-0548">Nucleotidyltransferase</keyword>
<dbReference type="NCBIfam" id="TIGR00254">
    <property type="entry name" value="GGDEF"/>
    <property type="match status" value="1"/>
</dbReference>
<dbReference type="InterPro" id="IPR050469">
    <property type="entry name" value="Diguanylate_Cyclase"/>
</dbReference>
<feature type="transmembrane region" description="Helical" evidence="7">
    <location>
        <begin position="273"/>
        <end position="296"/>
    </location>
</feature>
<feature type="domain" description="GGDEF" evidence="8">
    <location>
        <begin position="384"/>
        <end position="511"/>
    </location>
</feature>
<gene>
    <name evidence="9" type="ORF">ACFOZY_05680</name>
</gene>
<evidence type="ECO:0000256" key="7">
    <source>
        <dbReference type="SAM" id="Phobius"/>
    </source>
</evidence>
<dbReference type="SUPFAM" id="SSF55073">
    <property type="entry name" value="Nucleotide cyclase"/>
    <property type="match status" value="1"/>
</dbReference>
<evidence type="ECO:0000259" key="8">
    <source>
        <dbReference type="PROSITE" id="PS50887"/>
    </source>
</evidence>
<dbReference type="InterPro" id="IPR029787">
    <property type="entry name" value="Nucleotide_cyclase"/>
</dbReference>
<protein>
    <submittedName>
        <fullName evidence="9">Diguanylate cyclase</fullName>
        <ecNumber evidence="9">2.7.7.65</ecNumber>
    </submittedName>
</protein>
<evidence type="ECO:0000256" key="6">
    <source>
        <dbReference type="SAM" id="Coils"/>
    </source>
</evidence>
<comment type="caution">
    <text evidence="9">The sequence shown here is derived from an EMBL/GenBank/DDBJ whole genome shotgun (WGS) entry which is preliminary data.</text>
</comment>
<dbReference type="SMART" id="SM00267">
    <property type="entry name" value="GGDEF"/>
    <property type="match status" value="1"/>
</dbReference>
<dbReference type="Gene3D" id="3.30.70.270">
    <property type="match status" value="1"/>
</dbReference>
<feature type="transmembrane region" description="Helical" evidence="7">
    <location>
        <begin position="6"/>
        <end position="30"/>
    </location>
</feature>
<dbReference type="PROSITE" id="PS50887">
    <property type="entry name" value="GGDEF"/>
    <property type="match status" value="1"/>
</dbReference>
<dbReference type="PANTHER" id="PTHR45138:SF9">
    <property type="entry name" value="DIGUANYLATE CYCLASE DGCM-RELATED"/>
    <property type="match status" value="1"/>
</dbReference>
<evidence type="ECO:0000256" key="2">
    <source>
        <dbReference type="ARBA" id="ARBA00022475"/>
    </source>
</evidence>
<sequence>MKTLRFWIILLLSTAIVGIFSITFLSSYFITKKNLINDSLTINKNYAESLSKELGVRLNSIQSDLELMSVEVSALKENKVLLKEKLNNILLKESFDSISVVTKEGFVLDSAPYSTIVGKKLDTPGAQEALTKRKTIISRPFTSATGRTIILISTPIWDADNRYQGYLSGAIYLEEENFLEEILGDHFANNGSYVFVVDDQGNTIYHPDKQKIGENSKESDIAKKIIKHKSGTGKVMNIEGEEFIAGYSFMPERKWGVVSQTPYEVSIHPLSGIVLNMFLTALPFIVLLFILTLYLAQKLSAPLQKLALFSKYLEDNNWDRKKLDELPMWYFEARQLKKTIQTYSEKQQKRVEGYKNQSYTDTLTQLKNRRYFEEVTKKWVRNEQSFSVIMIDIDHFKEVNDTYGHQKGDEVLKFISNIMQDVVRERDLCIRLGGEEFIVLLFQTELQSAMNIAERLRENVASVVGPTNATITISAGATEYHKGDSIDDLYSRVDTALYRAKTSGRNKVIQN</sequence>
<comment type="subcellular location">
    <subcellularLocation>
        <location evidence="1">Cell membrane</location>
        <topology evidence="1">Multi-pass membrane protein</topology>
    </subcellularLocation>
</comment>
<dbReference type="PANTHER" id="PTHR45138">
    <property type="entry name" value="REGULATORY COMPONENTS OF SENSORY TRANSDUCTION SYSTEM"/>
    <property type="match status" value="1"/>
</dbReference>
<dbReference type="EMBL" id="JBHSEC010000006">
    <property type="protein sequence ID" value="MFC4409927.1"/>
    <property type="molecule type" value="Genomic_DNA"/>
</dbReference>
<evidence type="ECO:0000313" key="9">
    <source>
        <dbReference type="EMBL" id="MFC4409927.1"/>
    </source>
</evidence>
<dbReference type="CDD" id="cd01949">
    <property type="entry name" value="GGDEF"/>
    <property type="match status" value="1"/>
</dbReference>
<accession>A0ABV8X6N4</accession>
<dbReference type="Proteomes" id="UP001595817">
    <property type="component" value="Unassembled WGS sequence"/>
</dbReference>
<dbReference type="InterPro" id="IPR043128">
    <property type="entry name" value="Rev_trsase/Diguanyl_cyclase"/>
</dbReference>
<proteinExistence type="predicted"/>
<dbReference type="InterPro" id="IPR029151">
    <property type="entry name" value="Sensor-like_sf"/>
</dbReference>
<dbReference type="SUPFAM" id="SSF103190">
    <property type="entry name" value="Sensory domain-like"/>
    <property type="match status" value="2"/>
</dbReference>
<keyword evidence="2" id="KW-1003">Cell membrane</keyword>
<evidence type="ECO:0000256" key="3">
    <source>
        <dbReference type="ARBA" id="ARBA00022692"/>
    </source>
</evidence>
<evidence type="ECO:0000313" key="10">
    <source>
        <dbReference type="Proteomes" id="UP001595817"/>
    </source>
</evidence>
<keyword evidence="6" id="KW-0175">Coiled coil</keyword>